<keyword evidence="2" id="KW-0472">Membrane</keyword>
<evidence type="ECO:0008006" key="5">
    <source>
        <dbReference type="Google" id="ProtNLM"/>
    </source>
</evidence>
<protein>
    <recommendedName>
        <fullName evidence="5">Phage shock protein B</fullName>
    </recommendedName>
</protein>
<dbReference type="EMBL" id="QYYH01000061">
    <property type="protein sequence ID" value="RJY14711.1"/>
    <property type="molecule type" value="Genomic_DNA"/>
</dbReference>
<dbReference type="Pfam" id="PF06667">
    <property type="entry name" value="PspB"/>
    <property type="match status" value="1"/>
</dbReference>
<comment type="caution">
    <text evidence="3">The sequence shown here is derived from an EMBL/GenBank/DDBJ whole genome shotgun (WGS) entry which is preliminary data.</text>
</comment>
<keyword evidence="1" id="KW-0175">Coiled coil</keyword>
<keyword evidence="4" id="KW-1185">Reference proteome</keyword>
<sequence>MNMDDNTAITLIVFVCVAAGALKHYFNAKAQFAKQSKTNLALKQQIIELQQEHSQLKQRIQTLEAIVTDEGIQLKQSINEL</sequence>
<evidence type="ECO:0000313" key="4">
    <source>
        <dbReference type="Proteomes" id="UP000273022"/>
    </source>
</evidence>
<organism evidence="3 4">
    <name type="scientific">Parashewanella spongiae</name>
    <dbReference type="NCBI Taxonomy" id="342950"/>
    <lineage>
        <taxon>Bacteria</taxon>
        <taxon>Pseudomonadati</taxon>
        <taxon>Pseudomonadota</taxon>
        <taxon>Gammaproteobacteria</taxon>
        <taxon>Alteromonadales</taxon>
        <taxon>Shewanellaceae</taxon>
        <taxon>Parashewanella</taxon>
    </lineage>
</organism>
<name>A0A3A6TTS3_9GAMM</name>
<keyword evidence="2" id="KW-1133">Transmembrane helix</keyword>
<dbReference type="AlphaFoldDB" id="A0A3A6TTS3"/>
<evidence type="ECO:0000313" key="3">
    <source>
        <dbReference type="EMBL" id="RJY14711.1"/>
    </source>
</evidence>
<keyword evidence="2" id="KW-0812">Transmembrane</keyword>
<evidence type="ECO:0000256" key="2">
    <source>
        <dbReference type="SAM" id="Phobius"/>
    </source>
</evidence>
<dbReference type="Proteomes" id="UP000273022">
    <property type="component" value="Unassembled WGS sequence"/>
</dbReference>
<reference evidence="3 4" key="1">
    <citation type="submission" date="2018-09" db="EMBL/GenBank/DDBJ databases">
        <title>Phylogeny of the Shewanellaceae, and recommendation for two new genera, Pseudoshewanella and Parashewanella.</title>
        <authorList>
            <person name="Wang G."/>
        </authorList>
    </citation>
    <scope>NUCLEOTIDE SEQUENCE [LARGE SCALE GENOMIC DNA]</scope>
    <source>
        <strain evidence="3 4">KCTC 22492</strain>
    </source>
</reference>
<dbReference type="RefSeq" id="WP_121853670.1">
    <property type="nucleotide sequence ID" value="NZ_CP037952.1"/>
</dbReference>
<accession>A0A3A6TTS3</accession>
<proteinExistence type="predicted"/>
<feature type="transmembrane region" description="Helical" evidence="2">
    <location>
        <begin position="6"/>
        <end position="26"/>
    </location>
</feature>
<evidence type="ECO:0000256" key="1">
    <source>
        <dbReference type="SAM" id="Coils"/>
    </source>
</evidence>
<feature type="coiled-coil region" evidence="1">
    <location>
        <begin position="39"/>
        <end position="66"/>
    </location>
</feature>
<dbReference type="InterPro" id="IPR009554">
    <property type="entry name" value="Phageshock_PspB"/>
</dbReference>
<dbReference type="OrthoDB" id="5772882at2"/>
<gene>
    <name evidence="3" type="ORF">D5R81_10915</name>
</gene>